<dbReference type="PANTHER" id="PTHR42802">
    <property type="entry name" value="MONOOXYGENASE"/>
    <property type="match status" value="1"/>
</dbReference>
<dbReference type="AlphaFoldDB" id="A0A318VAM4"/>
<comment type="cofactor">
    <cofactor evidence="1">
        <name>FAD</name>
        <dbReference type="ChEBI" id="CHEBI:57692"/>
    </cofactor>
</comment>
<keyword evidence="9" id="KW-1185">Reference proteome</keyword>
<keyword evidence="8" id="KW-0503">Monooxygenase</keyword>
<dbReference type="InterPro" id="IPR036188">
    <property type="entry name" value="FAD/NAD-bd_sf"/>
</dbReference>
<protein>
    <submittedName>
        <fullName evidence="8">Lysine/ornithine N-monooxygenase</fullName>
    </submittedName>
</protein>
<sequence>MKMHTDNDQQTIQYDYIGIGLGPFNLGFACMAAPLDDLKGRIFEQANAFCWHPGMLIEGATLQNPFLGDLVSMADPTSPFTYLNFCKQKGRLYQLYIRENFYLGRADFNEYCQWVIQQLDNIDFGHKVMDIRYEEEEGLYRVSGVRTNSHGQQETFCVLTKKLLIGVGSHPQFPSSIADKAQILAHQPNTSLIHSGQYLKHKKPLQECKEITVIGSGQSGAEIFYDLLTSSKDHDYKLNWVTRPARYFQMETAKFALEILTPDYAEYFFGLNEDVKTDILKDHQHLYKGINQKLINDIYDALDENHRYQHCQAQLLPCMEIVDIHFDTQSQQYHLHFKHTQTHVEYLHKTDAVIFATGYKPVLPDFIGGIRDRLQWHEDGSYLPNRNWSVDKNKREVFIQNAGLKGHGITNPDLGMACYRNSRIIFAMTGIDHYPAEASTSFQQYQPHANSGFEEISEATQEQTQAATHSPSYIKREAYA</sequence>
<evidence type="ECO:0000313" key="8">
    <source>
        <dbReference type="EMBL" id="PYF84568.1"/>
    </source>
</evidence>
<name>A0A318VAM4_9GAMM</name>
<dbReference type="GO" id="GO:0004497">
    <property type="term" value="F:monooxygenase activity"/>
    <property type="evidence" value="ECO:0007669"/>
    <property type="project" value="UniProtKB-KW"/>
</dbReference>
<organism evidence="8 9">
    <name type="scientific">Marinomonas alcarazii</name>
    <dbReference type="NCBI Taxonomy" id="491949"/>
    <lineage>
        <taxon>Bacteria</taxon>
        <taxon>Pseudomonadati</taxon>
        <taxon>Pseudomonadota</taxon>
        <taxon>Gammaproteobacteria</taxon>
        <taxon>Oceanospirillales</taxon>
        <taxon>Oceanospirillaceae</taxon>
        <taxon>Marinomonas</taxon>
    </lineage>
</organism>
<keyword evidence="6" id="KW-0521">NADP</keyword>
<comment type="pathway">
    <text evidence="2">Siderophore biosynthesis.</text>
</comment>
<keyword evidence="7" id="KW-0560">Oxidoreductase</keyword>
<evidence type="ECO:0000313" key="9">
    <source>
        <dbReference type="Proteomes" id="UP000247551"/>
    </source>
</evidence>
<dbReference type="Gene3D" id="3.50.50.60">
    <property type="entry name" value="FAD/NAD(P)-binding domain"/>
    <property type="match status" value="1"/>
</dbReference>
<dbReference type="InterPro" id="IPR025700">
    <property type="entry name" value="Lys/Orn_oxygenase"/>
</dbReference>
<evidence type="ECO:0000256" key="3">
    <source>
        <dbReference type="ARBA" id="ARBA00007588"/>
    </source>
</evidence>
<comment type="similarity">
    <text evidence="3">Belongs to the lysine N(6)-hydroxylase/L-ornithine N(5)-oxygenase family.</text>
</comment>
<evidence type="ECO:0000256" key="2">
    <source>
        <dbReference type="ARBA" id="ARBA00004924"/>
    </source>
</evidence>
<dbReference type="SUPFAM" id="SSF51905">
    <property type="entry name" value="FAD/NAD(P)-binding domain"/>
    <property type="match status" value="1"/>
</dbReference>
<evidence type="ECO:0000256" key="7">
    <source>
        <dbReference type="ARBA" id="ARBA00023002"/>
    </source>
</evidence>
<dbReference type="Pfam" id="PF13434">
    <property type="entry name" value="Lys_Orn_oxgnase"/>
    <property type="match status" value="1"/>
</dbReference>
<evidence type="ECO:0000256" key="5">
    <source>
        <dbReference type="ARBA" id="ARBA00022827"/>
    </source>
</evidence>
<comment type="caution">
    <text evidence="8">The sequence shown here is derived from an EMBL/GenBank/DDBJ whole genome shotgun (WGS) entry which is preliminary data.</text>
</comment>
<dbReference type="RefSeq" id="WP_181416990.1">
    <property type="nucleotide sequence ID" value="NZ_QKLW01000001.1"/>
</dbReference>
<accession>A0A318VAM4</accession>
<proteinExistence type="inferred from homology"/>
<gene>
    <name evidence="8" type="ORF">DFP75_101606</name>
</gene>
<dbReference type="PROSITE" id="PS51257">
    <property type="entry name" value="PROKAR_LIPOPROTEIN"/>
    <property type="match status" value="1"/>
</dbReference>
<evidence type="ECO:0000256" key="6">
    <source>
        <dbReference type="ARBA" id="ARBA00022857"/>
    </source>
</evidence>
<dbReference type="EMBL" id="QKLW01000001">
    <property type="protein sequence ID" value="PYF84568.1"/>
    <property type="molecule type" value="Genomic_DNA"/>
</dbReference>
<dbReference type="PANTHER" id="PTHR42802:SF1">
    <property type="entry name" value="L-ORNITHINE N(5)-MONOOXYGENASE"/>
    <property type="match status" value="1"/>
</dbReference>
<evidence type="ECO:0000256" key="4">
    <source>
        <dbReference type="ARBA" id="ARBA00022630"/>
    </source>
</evidence>
<keyword evidence="5" id="KW-0274">FAD</keyword>
<evidence type="ECO:0000256" key="1">
    <source>
        <dbReference type="ARBA" id="ARBA00001974"/>
    </source>
</evidence>
<dbReference type="Proteomes" id="UP000247551">
    <property type="component" value="Unassembled WGS sequence"/>
</dbReference>
<reference evidence="8 9" key="1">
    <citation type="submission" date="2018-06" db="EMBL/GenBank/DDBJ databases">
        <title>Genomic Encyclopedia of Type Strains, Phase III (KMG-III): the genomes of soil and plant-associated and newly described type strains.</title>
        <authorList>
            <person name="Whitman W."/>
        </authorList>
    </citation>
    <scope>NUCLEOTIDE SEQUENCE [LARGE SCALE GENOMIC DNA]</scope>
    <source>
        <strain evidence="8 9">CECT 7730</strain>
    </source>
</reference>
<keyword evidence="4" id="KW-0285">Flavoprotein</keyword>